<dbReference type="InterPro" id="IPR011989">
    <property type="entry name" value="ARM-like"/>
</dbReference>
<dbReference type="InterPro" id="IPR052575">
    <property type="entry name" value="SSU_processome_comp_20"/>
</dbReference>
<evidence type="ECO:0000313" key="5">
    <source>
        <dbReference type="EMBL" id="AET40053.1"/>
    </source>
</evidence>
<dbReference type="GO" id="GO:0000447">
    <property type="term" value="P:endonucleolytic cleavage in ITS1 to separate SSU-rRNA from 5.8S rRNA and LSU-rRNA from tricistronic rRNA transcript (SSU-rRNA, 5.8S rRNA, LSU-rRNA)"/>
    <property type="evidence" value="ECO:0007669"/>
    <property type="project" value="EnsemblFungi"/>
</dbReference>
<dbReference type="OrthoDB" id="360653at2759"/>
<dbReference type="InterPro" id="IPR057525">
    <property type="entry name" value="UTP20_C"/>
</dbReference>
<feature type="region of interest" description="Disordered" evidence="1">
    <location>
        <begin position="2458"/>
        <end position="2487"/>
    </location>
</feature>
<dbReference type="GO" id="GO:0030686">
    <property type="term" value="C:90S preribosome"/>
    <property type="evidence" value="ECO:0007669"/>
    <property type="project" value="EnsemblFungi"/>
</dbReference>
<feature type="domain" description="U3 small nucleolar RNA-associated protein 20 N-terminal" evidence="2">
    <location>
        <begin position="823"/>
        <end position="1411"/>
    </location>
</feature>
<dbReference type="EMBL" id="CP002501">
    <property type="protein sequence ID" value="AET40053.1"/>
    <property type="molecule type" value="Genomic_DNA"/>
</dbReference>
<evidence type="ECO:0000259" key="3">
    <source>
        <dbReference type="Pfam" id="PF20416"/>
    </source>
</evidence>
<dbReference type="FunCoup" id="I6NDB1">
    <property type="interactions" value="1034"/>
</dbReference>
<name>I6NDB1_ERECY</name>
<dbReference type="GeneID" id="11468382"/>
<dbReference type="Proteomes" id="UP000006790">
    <property type="component" value="Chromosome 5"/>
</dbReference>
<dbReference type="Gene3D" id="1.25.10.10">
    <property type="entry name" value="Leucine-rich Repeat Variant"/>
    <property type="match status" value="3"/>
</dbReference>
<dbReference type="InterPro" id="IPR016024">
    <property type="entry name" value="ARM-type_fold"/>
</dbReference>
<keyword evidence="6" id="KW-1185">Reference proteome</keyword>
<feature type="domain" description="U3 small nucleolar RNA-associated protein 20" evidence="3">
    <location>
        <begin position="1603"/>
        <end position="1819"/>
    </location>
</feature>
<reference evidence="5 6" key="1">
    <citation type="journal article" date="2011" name="G3 (Bethesda)">
        <title>Genome evolution in the Eremothecium clade of the Saccharomyces complex revealed by comparative genomics.</title>
        <authorList>
            <person name="Wendland J."/>
            <person name="Walther A."/>
        </authorList>
    </citation>
    <scope>NUCLEOTIDE SEQUENCE [LARGE SCALE GENOMIC DNA]</scope>
    <source>
        <strain evidence="6">CBS 270.75 / DBVPG 7215 / KCTC 17166 / NRRL Y-17582</strain>
    </source>
</reference>
<proteinExistence type="predicted"/>
<dbReference type="Pfam" id="PF07539">
    <property type="entry name" value="UTP20_N"/>
    <property type="match status" value="1"/>
</dbReference>
<feature type="compositionally biased region" description="Basic residues" evidence="1">
    <location>
        <begin position="2460"/>
        <end position="2473"/>
    </location>
</feature>
<evidence type="ECO:0000259" key="4">
    <source>
        <dbReference type="Pfam" id="PF23099"/>
    </source>
</evidence>
<evidence type="ECO:0000256" key="1">
    <source>
        <dbReference type="SAM" id="MobiDB-lite"/>
    </source>
</evidence>
<dbReference type="GO" id="GO:0000472">
    <property type="term" value="P:endonucleolytic cleavage to generate mature 5'-end of SSU-rRNA from (SSU-rRNA, 5.8S rRNA, LSU-rRNA)"/>
    <property type="evidence" value="ECO:0007669"/>
    <property type="project" value="EnsemblFungi"/>
</dbReference>
<dbReference type="STRING" id="931890.I6NDB1"/>
<dbReference type="PANTHER" id="PTHR17695">
    <property type="entry name" value="SMALL SUBUNIT PROCESSOME COMPONENT 20 HOMOLOG"/>
    <property type="match status" value="1"/>
</dbReference>
<dbReference type="Pfam" id="PF23099">
    <property type="entry name" value="UTP20_C"/>
    <property type="match status" value="1"/>
</dbReference>
<dbReference type="InterPro" id="IPR046523">
    <property type="entry name" value="UTP20_dom"/>
</dbReference>
<dbReference type="OMA" id="EGLMAMF"/>
<dbReference type="GO" id="GO:0000480">
    <property type="term" value="P:endonucleolytic cleavage in 5'-ETS of tricistronic rRNA transcript (SSU-rRNA, 5.8S rRNA, LSU-rRNA)"/>
    <property type="evidence" value="ECO:0007669"/>
    <property type="project" value="EnsemblFungi"/>
</dbReference>
<dbReference type="RefSeq" id="XP_003646870.1">
    <property type="nucleotide sequence ID" value="XM_003646822.1"/>
</dbReference>
<dbReference type="GO" id="GO:0005737">
    <property type="term" value="C:cytoplasm"/>
    <property type="evidence" value="ECO:0007669"/>
    <property type="project" value="EnsemblFungi"/>
</dbReference>
<evidence type="ECO:0000259" key="2">
    <source>
        <dbReference type="Pfam" id="PF07539"/>
    </source>
</evidence>
<dbReference type="PANTHER" id="PTHR17695:SF11">
    <property type="entry name" value="SMALL SUBUNIT PROCESSOME COMPONENT 20 HOMOLOG"/>
    <property type="match status" value="1"/>
</dbReference>
<organism evidence="5 6">
    <name type="scientific">Eremothecium cymbalariae (strain CBS 270.75 / DBVPG 7215 / KCTC 17166 / NRRL Y-17582)</name>
    <name type="common">Yeast</name>
    <dbReference type="NCBI Taxonomy" id="931890"/>
    <lineage>
        <taxon>Eukaryota</taxon>
        <taxon>Fungi</taxon>
        <taxon>Dikarya</taxon>
        <taxon>Ascomycota</taxon>
        <taxon>Saccharomycotina</taxon>
        <taxon>Saccharomycetes</taxon>
        <taxon>Saccharomycetales</taxon>
        <taxon>Saccharomycetaceae</taxon>
        <taxon>Eremothecium</taxon>
    </lineage>
</organism>
<protein>
    <submittedName>
        <fullName evidence="5">Uncharacterized protein</fullName>
    </submittedName>
</protein>
<dbReference type="InParanoid" id="I6NDB1"/>
<evidence type="ECO:0000313" key="6">
    <source>
        <dbReference type="Proteomes" id="UP000006790"/>
    </source>
</evidence>
<feature type="domain" description="U3 small nucleolar RNA-associated protein 20 C-terminal" evidence="4">
    <location>
        <begin position="2393"/>
        <end position="2476"/>
    </location>
</feature>
<dbReference type="InterPro" id="IPR011430">
    <property type="entry name" value="UTP20_N"/>
</dbReference>
<sequence length="2487" mass="285173">MAKQKTTTKSAKRYRYSSFKDKIDDLKIEPAKNLTTRAHDYVETSHLLSSFERWREFNLSGDFIEFADEIENLIQTLPQVLYHEKKIFNILMKHIEKHDDKSLQPLLDLLSQFCHDLGPDFLKFYDSCLSTLIRLLDDAIKFEKSDVFEWGFNCLAYIFKYLSRNLSQDLLPTFNLLFPLLSHKKDFMSRFAAEALSFLIRKTTAANLSIFVEYSFKKLSDLENKNFYEGLQALFSEALKSTSEALHSKCNTIIGVLLMVSLSDSQSAATISLVSDILMDILRHASAENAQPLYDTVIVTLEQFLNQHEDADLNKALKILSTLSFAESGRKVSDWNALTGSIQKVLNHSNNSNLSPDVTAFMFSIILRNSDVRTLTHFHKIMFEYYLEHFPLHFIEFFKFSLDLDKAKLCSFNGSRYIQRFVNTYGKAYPKKLALFFLDIGYKPDLLSRLNINIPEDFTNLLVEDLESFTDLDSENTQLEVYWRIILINRANLESTLFLVPLITKLLNSSNINDFTRDLLGNLLLTLHLKDREVIASLIKPLSEKFDEFGTSPIFTRSINRIFSSCENLNAIISDKFLYKVSKNLLLPGKSNRYESLKLIISVLNTFGREVPQLINDLMLIEDIPLDLSNGRDLTLRLRKIGSDFAKLEPDHLICSVFFNHIFGLLTVRFSPIWDGINEILPRIFEKNQNLVWEICLHFINVLDNNPSLHYIDTPLTDDNREPFWVVSVNRLNDVVQAADKVFDAYFFTDASLVDMTIKGRESLEYPGMIRNQALKILLLLPGLAERHSRELVPFLLNQEDSVDVIDHKADSIMKEAIQTSASWCETDRNLLMKLVGKFRNIKAVYKSEELHQRLLILLGSRTTDAQKLSFEALLAYKEPVVVKYKDNLKNLLDDTLFKDEIIKLLAKDESRIIEAADEESLMPFVLRILFGRVQTPNTSGINKSRKIAVITVLPNLGEKYIIQFLALGSQRFNYNYFFENENQIKSTEATSVTLRRMAGFVNVVASSLSALGSKFPGAIRTVINPLIYTMCLSNFVIDHNTTENYVYKVAANVRQQGMKCFYELFCHVGEIIDWTEFIPNIHNYVIKPRIPKFKDENLQQPSSMMKLISYWSRSKKLYPLLYYNNYSCVYAFTEVLSSTINAQDSVVKVILEFFDRVVKNPTSENEYIELISIIVSTSLHVLPTLLTTLQDQNTVSTAISLLLNITEAGYIQDNDTTKLLIDALSLVLEKDISNVKTPDKIKLFNCLAYLVESYDCSWCDIENLYISCSKFYRTFVDRNLREALNKVLSSIGSRFVEVGPTVKLLNDLNSYSASRMQEYDFERILPAFKCFNEEQYLRFNETQWLPVLYCMLFFINDKAELVIRTNATYSLTRFIDYTNIKIAEQNTEKCMSMIKEIILPNLKLGLRKSSEEIQNEYIAVLAYIVTHSKFFNELEDMKCLLFNGDEEANFFKNINHIQLHRRQRAIKRLSECANMLSENSVSHYLMPMVERYIFCDDERYRNICNEAITCIGALSNSATWNQYKAILRRYISMLNTKPSHLKELVLVIVQVSNSFKNTMEHYRGINSTKQAIRKFPTKFQEPESYVKKEVYPILHKILGIRNEETIVARIPLSQALINLVLGLEYDDTVAHLSGILTSICQILRSRSEELRDAVRKNLSNISVILGPGYLNFVIRELKSALSRGSQVHVLSYTVHYLLMAMAGILKHGDLDGLAEMVVDIVMGDIFGSAGQEKDAEGYTSKMKEVKFNKSYDTGEILTANITLPVFGTLLRSIKALLSERLTLKNQRKLEELLRRYVLGLNHNDEGGSKDMLTLCYEIFQQSQLTLRDPTANGKNPSDKEEFFLVNLNSKVASVQTENSYYISTLQRFSLDLLKTAISRHPDLLDTAYLDGFVPLLKEGLLSENETVVISAMRILTIIIKLEFSEDSEKIFKSCARKVLNVIKDSPSTSSELCQVGLKFLSVLIRHKDISVKDTALDYVLGRIQPDLMEPSKQGLAFGFLKALLSKHIMLPKIYDIVDNVAEIMVTNHAKEIRDVARSAYYQFLMEYDQSRGRLEKQFKFLVNNLQYPSQEGRQSVMELLNLIINKSSPDLLLKLSSSFFVFLANVAVNDDSPKCRKMATLLLSGMFSRLGSSNMGTIEKYINSWLKQIDNPTFINLGLKIYKIYLSELPFEDTSLHRTAISRIKSVVSNTDVGSDSKWDDVYTALETFAIFAEKRKDEVYGNGYSTMWDSIIGCLLYPHEWVRSSSARLINILLSNTGLLETPLDDYKIQTIAYRLFRVLGSPSSSKEVGSKQVCVKILVHIVQSWAKNKTPYIYKADGEGNKYLNAIEFAIVRTSSIIRSEENPTDSYASKIASIQLLAMILQILTVEEVIESAEKFILPLYIYVEDTSNSNSSVEEEELRVKAHECMEMLENKLSVSDFTKAYTAVKQIVIRRRQERKAKRALLAVRAPSLAAERKLKKHARSRDKRKHEKDENGYYQRKIKK</sequence>
<dbReference type="SUPFAM" id="SSF48371">
    <property type="entry name" value="ARM repeat"/>
    <property type="match status" value="3"/>
</dbReference>
<dbReference type="eggNOG" id="KOG1823">
    <property type="taxonomic scope" value="Eukaryota"/>
</dbReference>
<dbReference type="GO" id="GO:0030688">
    <property type="term" value="C:preribosome, small subunit precursor"/>
    <property type="evidence" value="ECO:0007669"/>
    <property type="project" value="EnsemblFungi"/>
</dbReference>
<dbReference type="KEGG" id="erc:Ecym_5291"/>
<gene>
    <name evidence="5" type="ordered locus">Ecym_5291</name>
</gene>
<dbReference type="GO" id="GO:0032040">
    <property type="term" value="C:small-subunit processome"/>
    <property type="evidence" value="ECO:0007669"/>
    <property type="project" value="EnsemblFungi"/>
</dbReference>
<dbReference type="GO" id="GO:0005654">
    <property type="term" value="C:nucleoplasm"/>
    <property type="evidence" value="ECO:0007669"/>
    <property type="project" value="EnsemblFungi"/>
</dbReference>
<dbReference type="Pfam" id="PF20416">
    <property type="entry name" value="UTP20"/>
    <property type="match status" value="1"/>
</dbReference>
<dbReference type="HOGENOM" id="CLU_000327_0_0_1"/>
<accession>I6NDB1</accession>